<reference evidence="1" key="1">
    <citation type="submission" date="2020-08" db="EMBL/GenBank/DDBJ databases">
        <title>Multicomponent nature underlies the extraordinary mechanical properties of spider dragline silk.</title>
        <authorList>
            <person name="Kono N."/>
            <person name="Nakamura H."/>
            <person name="Mori M."/>
            <person name="Yoshida Y."/>
            <person name="Ohtoshi R."/>
            <person name="Malay A.D."/>
            <person name="Moran D.A.P."/>
            <person name="Tomita M."/>
            <person name="Numata K."/>
            <person name="Arakawa K."/>
        </authorList>
    </citation>
    <scope>NUCLEOTIDE SEQUENCE</scope>
</reference>
<protein>
    <submittedName>
        <fullName evidence="1">Uncharacterized protein</fullName>
    </submittedName>
</protein>
<sequence length="144" mass="16249">MLSTKSVARKETEFTTEGKYSTRALSYVSTMILSSNILICVTKSISFETSISLSIQKEQCTTFNAFYPKPQKRRAIENKFSSYVIFPFTSNVRSPFSSARSSASSSARVLFEHPSKSLALQSIYVEGFVQKKERLARLRFKKSG</sequence>
<dbReference type="AlphaFoldDB" id="A0A8X6XVU8"/>
<comment type="caution">
    <text evidence="1">The sequence shown here is derived from an EMBL/GenBank/DDBJ whole genome shotgun (WGS) entry which is preliminary data.</text>
</comment>
<dbReference type="EMBL" id="BMAV01013469">
    <property type="protein sequence ID" value="GFY61178.1"/>
    <property type="molecule type" value="Genomic_DNA"/>
</dbReference>
<organism evidence="1 2">
    <name type="scientific">Trichonephila inaurata madagascariensis</name>
    <dbReference type="NCBI Taxonomy" id="2747483"/>
    <lineage>
        <taxon>Eukaryota</taxon>
        <taxon>Metazoa</taxon>
        <taxon>Ecdysozoa</taxon>
        <taxon>Arthropoda</taxon>
        <taxon>Chelicerata</taxon>
        <taxon>Arachnida</taxon>
        <taxon>Araneae</taxon>
        <taxon>Araneomorphae</taxon>
        <taxon>Entelegynae</taxon>
        <taxon>Araneoidea</taxon>
        <taxon>Nephilidae</taxon>
        <taxon>Trichonephila</taxon>
        <taxon>Trichonephila inaurata</taxon>
    </lineage>
</organism>
<accession>A0A8X6XVU8</accession>
<name>A0A8X6XVU8_9ARAC</name>
<gene>
    <name evidence="1" type="ORF">TNIN_61511</name>
</gene>
<evidence type="ECO:0000313" key="2">
    <source>
        <dbReference type="Proteomes" id="UP000886998"/>
    </source>
</evidence>
<dbReference type="Proteomes" id="UP000886998">
    <property type="component" value="Unassembled WGS sequence"/>
</dbReference>
<keyword evidence="2" id="KW-1185">Reference proteome</keyword>
<evidence type="ECO:0000313" key="1">
    <source>
        <dbReference type="EMBL" id="GFY61178.1"/>
    </source>
</evidence>
<proteinExistence type="predicted"/>